<comment type="caution">
    <text evidence="1">The sequence shown here is derived from an EMBL/GenBank/DDBJ whole genome shotgun (WGS) entry which is preliminary data.</text>
</comment>
<evidence type="ECO:0008006" key="3">
    <source>
        <dbReference type="Google" id="ProtNLM"/>
    </source>
</evidence>
<accession>A0ABT9KG93</accession>
<sequence>MLRDKVIGALFGQALGDTMGMPAELWGKKKARHYFGGFITEMLDGLAENDVATYLHFKKCKLFFYHSLIQTKGRKEDLGWALAHPTF</sequence>
<evidence type="ECO:0000313" key="1">
    <source>
        <dbReference type="EMBL" id="MDP9501069.1"/>
    </source>
</evidence>
<dbReference type="Gene3D" id="1.10.4080.10">
    <property type="entry name" value="ADP-ribosylation/Crystallin J1"/>
    <property type="match status" value="1"/>
</dbReference>
<gene>
    <name evidence="1" type="ORF">O7M46_08865</name>
</gene>
<proteinExistence type="predicted"/>
<dbReference type="Proteomes" id="UP001224083">
    <property type="component" value="Unassembled WGS sequence"/>
</dbReference>
<dbReference type="InterPro" id="IPR036705">
    <property type="entry name" value="Ribosyl_crysJ1_sf"/>
</dbReference>
<evidence type="ECO:0000313" key="2">
    <source>
        <dbReference type="Proteomes" id="UP001224083"/>
    </source>
</evidence>
<protein>
    <recommendedName>
        <fullName evidence="3">ADP-ribosylglycohydrolase</fullName>
    </recommendedName>
</protein>
<dbReference type="EMBL" id="JAQAHH010000009">
    <property type="protein sequence ID" value="MDP9501069.1"/>
    <property type="molecule type" value="Genomic_DNA"/>
</dbReference>
<reference evidence="1 2" key="1">
    <citation type="submission" date="2022-12" db="EMBL/GenBank/DDBJ databases">
        <title>Genome sequence of Pasteurellaceae Bisgaard Taxon 45.</title>
        <authorList>
            <person name="Foggin C."/>
            <person name="Rosen L.E."/>
            <person name="Henton M."/>
            <person name="Buys A."/>
            <person name="Floyd T."/>
            <person name="Turner A.D."/>
            <person name="Tarbin J."/>
            <person name="Lloyd A.S."/>
            <person name="Chaitezvi C."/>
            <person name="Ellis R.J."/>
            <person name="Roberts H.C."/>
            <person name="Dastjerdi A."/>
            <person name="Nunez A."/>
            <person name="Van Vliet A.H."/>
            <person name="Steinbach F."/>
        </authorList>
    </citation>
    <scope>NUCLEOTIDE SEQUENCE [LARGE SCALE GENOMIC DNA]</scope>
    <source>
        <strain evidence="1 2">VF20HR</strain>
    </source>
</reference>
<dbReference type="SUPFAM" id="SSF101478">
    <property type="entry name" value="ADP-ribosylglycohydrolase"/>
    <property type="match status" value="1"/>
</dbReference>
<name>A0ABT9KG93_9PAST</name>
<keyword evidence="2" id="KW-1185">Reference proteome</keyword>
<organism evidence="1 2">
    <name type="scientific">Bisgaard Taxon 45</name>
    <dbReference type="NCBI Taxonomy" id="304289"/>
    <lineage>
        <taxon>Bacteria</taxon>
        <taxon>Pseudomonadati</taxon>
        <taxon>Pseudomonadota</taxon>
        <taxon>Gammaproteobacteria</taxon>
        <taxon>Pasteurellales</taxon>
        <taxon>Pasteurellaceae</taxon>
    </lineage>
</organism>